<evidence type="ECO:0000256" key="3">
    <source>
        <dbReference type="SAM" id="SignalP"/>
    </source>
</evidence>
<dbReference type="RefSeq" id="WP_344816137.1">
    <property type="nucleotide sequence ID" value="NZ_BAABCT010000003.1"/>
</dbReference>
<evidence type="ECO:0000256" key="2">
    <source>
        <dbReference type="ARBA" id="ARBA00022801"/>
    </source>
</evidence>
<evidence type="ECO:0000313" key="6">
    <source>
        <dbReference type="EMBL" id="GAA4071001.1"/>
    </source>
</evidence>
<dbReference type="InterPro" id="IPR003305">
    <property type="entry name" value="CenC_carb-bd"/>
</dbReference>
<sequence length="582" mass="62306">MKKITLLIALVTCAFGFSQNLITNGNFESGTTGWSGNQATAPNIVTVSGNSYFSHNVVAAGNPWDANLSYVLNIPTAGVNYRLTFTAWSTANRVLTAGIGLNQDPWTNVNQNINLTSTQQTFILNFTSNFASPTSRIIFDMGQATGFVNIDNVILEIVATPPPTLPLIQNFEAPISYVDVVGFEGASAAIATDPAAGAANGNVLQGTQVVGGNPWQGIEFKQTLKKAKLTTNKTMQVDVYASQAFNMLAKVEVGAPASATSQAYTTPGQWQTLTFNFAVPMDGTGAANGEYEKIIFFGNWNATNTGFITPPTNLVFYVDNIRAEEAAITPPPSDPTVAAPTPPARPAADVISLFSDAYSNIGITEWSTSWDDSNVADLSIAGNATKKITFGNFLGVQLAAYQNATDFTHFHMDYYINPGTDLIGKVINPKLSNHAAQAGETSALLLTHLPTTTGSWVSIDVPLTAFGGDQTRGSIYQFLITSNLGILYVDNIYLHKNTVLSNANFEVSTSKMYPNPTKDSFTIEAKGIIQNVAVFNMLGQEVLSINPNDLSATIDLSGFQNSIYLVKTNIDGNVTTSKIIKE</sequence>
<feature type="domain" description="Secretion system C-terminal sorting" evidence="5">
    <location>
        <begin position="512"/>
        <end position="580"/>
    </location>
</feature>
<dbReference type="Gene3D" id="2.60.120.260">
    <property type="entry name" value="Galactose-binding domain-like"/>
    <property type="match status" value="2"/>
</dbReference>
<evidence type="ECO:0008006" key="8">
    <source>
        <dbReference type="Google" id="ProtNLM"/>
    </source>
</evidence>
<dbReference type="InterPro" id="IPR008979">
    <property type="entry name" value="Galactose-bd-like_sf"/>
</dbReference>
<dbReference type="Pfam" id="PF02018">
    <property type="entry name" value="CBM_4_9"/>
    <property type="match status" value="1"/>
</dbReference>
<name>A0ABP7VND1_9FLAO</name>
<keyword evidence="7" id="KW-1185">Reference proteome</keyword>
<proteinExistence type="predicted"/>
<feature type="domain" description="CBM-cenC" evidence="4">
    <location>
        <begin position="19"/>
        <end position="142"/>
    </location>
</feature>
<keyword evidence="1 3" id="KW-0732">Signal</keyword>
<evidence type="ECO:0000256" key="1">
    <source>
        <dbReference type="ARBA" id="ARBA00022729"/>
    </source>
</evidence>
<gene>
    <name evidence="6" type="ORF">GCM10022389_15280</name>
</gene>
<evidence type="ECO:0000259" key="5">
    <source>
        <dbReference type="Pfam" id="PF18962"/>
    </source>
</evidence>
<organism evidence="6 7">
    <name type="scientific">Flavobacterium cheonanense</name>
    <dbReference type="NCBI Taxonomy" id="706183"/>
    <lineage>
        <taxon>Bacteria</taxon>
        <taxon>Pseudomonadati</taxon>
        <taxon>Bacteroidota</taxon>
        <taxon>Flavobacteriia</taxon>
        <taxon>Flavobacteriales</taxon>
        <taxon>Flavobacteriaceae</taxon>
        <taxon>Flavobacterium</taxon>
    </lineage>
</organism>
<dbReference type="NCBIfam" id="TIGR04183">
    <property type="entry name" value="Por_Secre_tail"/>
    <property type="match status" value="1"/>
</dbReference>
<dbReference type="EMBL" id="BAABCT010000003">
    <property type="protein sequence ID" value="GAA4071001.1"/>
    <property type="molecule type" value="Genomic_DNA"/>
</dbReference>
<protein>
    <recommendedName>
        <fullName evidence="8">T9SS type A sorting domain-containing protein</fullName>
    </recommendedName>
</protein>
<feature type="signal peptide" evidence="3">
    <location>
        <begin position="1"/>
        <end position="23"/>
    </location>
</feature>
<dbReference type="InterPro" id="IPR026444">
    <property type="entry name" value="Secre_tail"/>
</dbReference>
<dbReference type="SUPFAM" id="SSF49785">
    <property type="entry name" value="Galactose-binding domain-like"/>
    <property type="match status" value="1"/>
</dbReference>
<feature type="chain" id="PRO_5047324360" description="T9SS type A sorting domain-containing protein" evidence="3">
    <location>
        <begin position="24"/>
        <end position="582"/>
    </location>
</feature>
<comment type="caution">
    <text evidence="6">The sequence shown here is derived from an EMBL/GenBank/DDBJ whole genome shotgun (WGS) entry which is preliminary data.</text>
</comment>
<keyword evidence="2" id="KW-0378">Hydrolase</keyword>
<dbReference type="Pfam" id="PF18962">
    <property type="entry name" value="Por_Secre_tail"/>
    <property type="match status" value="1"/>
</dbReference>
<evidence type="ECO:0000313" key="7">
    <source>
        <dbReference type="Proteomes" id="UP001500367"/>
    </source>
</evidence>
<reference evidence="7" key="1">
    <citation type="journal article" date="2019" name="Int. J. Syst. Evol. Microbiol.">
        <title>The Global Catalogue of Microorganisms (GCM) 10K type strain sequencing project: providing services to taxonomists for standard genome sequencing and annotation.</title>
        <authorList>
            <consortium name="The Broad Institute Genomics Platform"/>
            <consortium name="The Broad Institute Genome Sequencing Center for Infectious Disease"/>
            <person name="Wu L."/>
            <person name="Ma J."/>
        </authorList>
    </citation>
    <scope>NUCLEOTIDE SEQUENCE [LARGE SCALE GENOMIC DNA]</scope>
    <source>
        <strain evidence="7">JCM 17069</strain>
    </source>
</reference>
<dbReference type="Proteomes" id="UP001500367">
    <property type="component" value="Unassembled WGS sequence"/>
</dbReference>
<accession>A0ABP7VND1</accession>
<evidence type="ECO:0000259" key="4">
    <source>
        <dbReference type="Pfam" id="PF02018"/>
    </source>
</evidence>